<accession>A0A059ZUX7</accession>
<sequence length="108" mass="12325">MAYFRIPEETSLLVDTVLTHFQRTAAEDTRVVLICVDDGVQVVCGQSQIRRLGNSTWDHVLAVYDRAVPIEFVWEDLVYFQQHREQRAPASSKSRTPATESARVLVHP</sequence>
<feature type="compositionally biased region" description="Polar residues" evidence="1">
    <location>
        <begin position="89"/>
        <end position="99"/>
    </location>
</feature>
<name>A0A059ZUX7_ACICK</name>
<dbReference type="GeneID" id="92931574"/>
<dbReference type="KEGG" id="acz:Acaty_c1371"/>
<reference evidence="2 3" key="1">
    <citation type="journal article" date="2009" name="J. Bacteriol.">
        <title>Draft genome sequence of the extremely acidophilic bacterium Acidithiobacillus caldus ATCC 51756 reveals metabolic versatility in the genus Acidithiobacillus.</title>
        <authorList>
            <person name="Valdes J."/>
            <person name="Quatrini R."/>
            <person name="Hallberg K."/>
            <person name="Dopson M."/>
            <person name="Valenzuela P.D."/>
            <person name="Holmes D.S."/>
        </authorList>
    </citation>
    <scope>NUCLEOTIDE SEQUENCE [LARGE SCALE GENOMIC DNA]</scope>
    <source>
        <strain evidence="3">ATCC 51756 / DSM 8584 / KU</strain>
    </source>
</reference>
<dbReference type="AlphaFoldDB" id="A0A059ZUX7"/>
<gene>
    <name evidence="2" type="ORF">Acaty_c1371</name>
</gene>
<evidence type="ECO:0000313" key="2">
    <source>
        <dbReference type="EMBL" id="AIA55238.1"/>
    </source>
</evidence>
<dbReference type="Proteomes" id="UP000005522">
    <property type="component" value="Chromosome"/>
</dbReference>
<organism evidence="2 3">
    <name type="scientific">Acidithiobacillus caldus (strain ATCC 51756 / DSM 8584 / KU)</name>
    <dbReference type="NCBI Taxonomy" id="637389"/>
    <lineage>
        <taxon>Bacteria</taxon>
        <taxon>Pseudomonadati</taxon>
        <taxon>Pseudomonadota</taxon>
        <taxon>Acidithiobacillia</taxon>
        <taxon>Acidithiobacillales</taxon>
        <taxon>Acidithiobacillaceae</taxon>
        <taxon>Acidithiobacillus</taxon>
    </lineage>
</organism>
<protein>
    <submittedName>
        <fullName evidence="2">Uncharacterized protein</fullName>
    </submittedName>
</protein>
<dbReference type="EMBL" id="CP005986">
    <property type="protein sequence ID" value="AIA55238.1"/>
    <property type="molecule type" value="Genomic_DNA"/>
</dbReference>
<proteinExistence type="predicted"/>
<evidence type="ECO:0000313" key="3">
    <source>
        <dbReference type="Proteomes" id="UP000005522"/>
    </source>
</evidence>
<evidence type="ECO:0000256" key="1">
    <source>
        <dbReference type="SAM" id="MobiDB-lite"/>
    </source>
</evidence>
<dbReference type="HOGENOM" id="CLU_2191236_0_0_6"/>
<dbReference type="RefSeq" id="WP_004872164.1">
    <property type="nucleotide sequence ID" value="NZ_CP005986.1"/>
</dbReference>
<feature type="region of interest" description="Disordered" evidence="1">
    <location>
        <begin position="85"/>
        <end position="108"/>
    </location>
</feature>